<feature type="signal peptide" evidence="6">
    <location>
        <begin position="1"/>
        <end position="36"/>
    </location>
</feature>
<dbReference type="InterPro" id="IPR036249">
    <property type="entry name" value="Thioredoxin-like_sf"/>
</dbReference>
<dbReference type="InterPro" id="IPR013740">
    <property type="entry name" value="Redoxin"/>
</dbReference>
<dbReference type="PROSITE" id="PS51352">
    <property type="entry name" value="THIOREDOXIN_2"/>
    <property type="match status" value="1"/>
</dbReference>
<evidence type="ECO:0000256" key="2">
    <source>
        <dbReference type="ARBA" id="ARBA00022748"/>
    </source>
</evidence>
<keyword evidence="3" id="KW-0735">Signal-anchor</keyword>
<gene>
    <name evidence="8" type="ORF">BKA02_000578</name>
</gene>
<dbReference type="RefSeq" id="WP_343045325.1">
    <property type="nucleotide sequence ID" value="NZ_BAABLC010000005.1"/>
</dbReference>
<evidence type="ECO:0000256" key="6">
    <source>
        <dbReference type="SAM" id="SignalP"/>
    </source>
</evidence>
<dbReference type="Gene3D" id="3.40.30.10">
    <property type="entry name" value="Glutaredoxin"/>
    <property type="match status" value="1"/>
</dbReference>
<dbReference type="PROSITE" id="PS51257">
    <property type="entry name" value="PROKAR_LIPOPROTEIN"/>
    <property type="match status" value="1"/>
</dbReference>
<dbReference type="EMBL" id="JACCBH010000001">
    <property type="protein sequence ID" value="NYD53523.1"/>
    <property type="molecule type" value="Genomic_DNA"/>
</dbReference>
<feature type="chain" id="PRO_5031542284" evidence="6">
    <location>
        <begin position="37"/>
        <end position="212"/>
    </location>
</feature>
<evidence type="ECO:0000256" key="5">
    <source>
        <dbReference type="ARBA" id="ARBA00023284"/>
    </source>
</evidence>
<evidence type="ECO:0000313" key="9">
    <source>
        <dbReference type="Proteomes" id="UP000552045"/>
    </source>
</evidence>
<dbReference type="Proteomes" id="UP000552045">
    <property type="component" value="Unassembled WGS sequence"/>
</dbReference>
<dbReference type="PANTHER" id="PTHR42852">
    <property type="entry name" value="THIOL:DISULFIDE INTERCHANGE PROTEIN DSBE"/>
    <property type="match status" value="1"/>
</dbReference>
<dbReference type="AlphaFoldDB" id="A0A7Y9ETA7"/>
<dbReference type="Pfam" id="PF08534">
    <property type="entry name" value="Redoxin"/>
    <property type="match status" value="1"/>
</dbReference>
<comment type="subcellular location">
    <subcellularLocation>
        <location evidence="1">Cell envelope</location>
    </subcellularLocation>
</comment>
<protein>
    <submittedName>
        <fullName evidence="8">Peroxiredoxin</fullName>
    </submittedName>
</protein>
<dbReference type="PROSITE" id="PS00194">
    <property type="entry name" value="THIOREDOXIN_1"/>
    <property type="match status" value="1"/>
</dbReference>
<feature type="domain" description="Thioredoxin" evidence="7">
    <location>
        <begin position="30"/>
        <end position="209"/>
    </location>
</feature>
<evidence type="ECO:0000259" key="7">
    <source>
        <dbReference type="PROSITE" id="PS51352"/>
    </source>
</evidence>
<dbReference type="InterPro" id="IPR013766">
    <property type="entry name" value="Thioredoxin_domain"/>
</dbReference>
<dbReference type="PANTHER" id="PTHR42852:SF6">
    <property type="entry name" value="THIOL:DISULFIDE INTERCHANGE PROTEIN DSBE"/>
    <property type="match status" value="1"/>
</dbReference>
<keyword evidence="6" id="KW-0732">Signal</keyword>
<proteinExistence type="predicted"/>
<keyword evidence="9" id="KW-1185">Reference proteome</keyword>
<dbReference type="SUPFAM" id="SSF52833">
    <property type="entry name" value="Thioredoxin-like"/>
    <property type="match status" value="1"/>
</dbReference>
<keyword evidence="2" id="KW-0201">Cytochrome c-type biogenesis</keyword>
<dbReference type="GO" id="GO:0030313">
    <property type="term" value="C:cell envelope"/>
    <property type="evidence" value="ECO:0007669"/>
    <property type="project" value="UniProtKB-SubCell"/>
</dbReference>
<dbReference type="GO" id="GO:0016491">
    <property type="term" value="F:oxidoreductase activity"/>
    <property type="evidence" value="ECO:0007669"/>
    <property type="project" value="InterPro"/>
</dbReference>
<reference evidence="8 9" key="1">
    <citation type="submission" date="2020-07" db="EMBL/GenBank/DDBJ databases">
        <title>Sequencing the genomes of 1000 actinobacteria strains.</title>
        <authorList>
            <person name="Klenk H.-P."/>
        </authorList>
    </citation>
    <scope>NUCLEOTIDE SEQUENCE [LARGE SCALE GENOMIC DNA]</scope>
    <source>
        <strain evidence="8 9">DSM 22185</strain>
    </source>
</reference>
<sequence length="212" mass="22442">MFRSPRTPRGVGRPRATRAVSAVLGLALAAGLSACANDPVAQQYLDGDSKGYIGSAGLRVDEITPDERKDPVDFGGTLDSGEAFDSTEVAGDVVVVNFWYATCGPCRVEAADLESVWQEFADQDVSFVGVNTYDQADTARSFAEKYGVTYPSIIDVNTGDAKLAFAQATTIQATPTTLVLDKQGRVAARIVGQLEEPSILSTLIKDALAETA</sequence>
<accession>A0A7Y9ETA7</accession>
<dbReference type="GO" id="GO:0017004">
    <property type="term" value="P:cytochrome complex assembly"/>
    <property type="evidence" value="ECO:0007669"/>
    <property type="project" value="UniProtKB-KW"/>
</dbReference>
<evidence type="ECO:0000256" key="1">
    <source>
        <dbReference type="ARBA" id="ARBA00004196"/>
    </source>
</evidence>
<organism evidence="8 9">
    <name type="scientific">Microbacterium pseudoresistens</name>
    <dbReference type="NCBI Taxonomy" id="640634"/>
    <lineage>
        <taxon>Bacteria</taxon>
        <taxon>Bacillati</taxon>
        <taxon>Actinomycetota</taxon>
        <taxon>Actinomycetes</taxon>
        <taxon>Micrococcales</taxon>
        <taxon>Microbacteriaceae</taxon>
        <taxon>Microbacterium</taxon>
    </lineage>
</organism>
<keyword evidence="3" id="KW-0812">Transmembrane</keyword>
<name>A0A7Y9ETA7_9MICO</name>
<dbReference type="CDD" id="cd02966">
    <property type="entry name" value="TlpA_like_family"/>
    <property type="match status" value="1"/>
</dbReference>
<evidence type="ECO:0000256" key="3">
    <source>
        <dbReference type="ARBA" id="ARBA00022968"/>
    </source>
</evidence>
<keyword evidence="5" id="KW-0676">Redox-active center</keyword>
<comment type="caution">
    <text evidence="8">The sequence shown here is derived from an EMBL/GenBank/DDBJ whole genome shotgun (WGS) entry which is preliminary data.</text>
</comment>
<dbReference type="InterPro" id="IPR050553">
    <property type="entry name" value="Thioredoxin_ResA/DsbE_sf"/>
</dbReference>
<dbReference type="InterPro" id="IPR017937">
    <property type="entry name" value="Thioredoxin_CS"/>
</dbReference>
<evidence type="ECO:0000256" key="4">
    <source>
        <dbReference type="ARBA" id="ARBA00023157"/>
    </source>
</evidence>
<keyword evidence="4" id="KW-1015">Disulfide bond</keyword>
<evidence type="ECO:0000313" key="8">
    <source>
        <dbReference type="EMBL" id="NYD53523.1"/>
    </source>
</evidence>